<dbReference type="EMBL" id="VIKS01000009">
    <property type="protein sequence ID" value="TQV87212.1"/>
    <property type="molecule type" value="Genomic_DNA"/>
</dbReference>
<reference evidence="8 9" key="1">
    <citation type="submission" date="2019-07" db="EMBL/GenBank/DDBJ databases">
        <title>Draft genome for Aliikangiella sp. M105.</title>
        <authorList>
            <person name="Wang G."/>
        </authorList>
    </citation>
    <scope>NUCLEOTIDE SEQUENCE [LARGE SCALE GENOMIC DNA]</scope>
    <source>
        <strain evidence="8 9">M105</strain>
    </source>
</reference>
<dbReference type="OrthoDB" id="9777774at2"/>
<dbReference type="Proteomes" id="UP000315439">
    <property type="component" value="Unassembled WGS sequence"/>
</dbReference>
<evidence type="ECO:0000256" key="2">
    <source>
        <dbReference type="ARBA" id="ARBA00006386"/>
    </source>
</evidence>
<gene>
    <name evidence="8" type="ORF">FLL46_13530</name>
</gene>
<comment type="caution">
    <text evidence="8">The sequence shown here is derived from an EMBL/GenBank/DDBJ whole genome shotgun (WGS) entry which is preliminary data.</text>
</comment>
<evidence type="ECO:0000256" key="1">
    <source>
        <dbReference type="ARBA" id="ARBA00004651"/>
    </source>
</evidence>
<dbReference type="PANTHER" id="PTHR42775:SF2">
    <property type="entry name" value="PERMEASE"/>
    <property type="match status" value="1"/>
</dbReference>
<feature type="transmembrane region" description="Helical" evidence="7">
    <location>
        <begin position="96"/>
        <end position="118"/>
    </location>
</feature>
<evidence type="ECO:0000256" key="3">
    <source>
        <dbReference type="ARBA" id="ARBA00022475"/>
    </source>
</evidence>
<feature type="transmembrane region" description="Helical" evidence="7">
    <location>
        <begin position="63"/>
        <end position="84"/>
    </location>
</feature>
<feature type="transmembrane region" description="Helical" evidence="7">
    <location>
        <begin position="257"/>
        <end position="277"/>
    </location>
</feature>
<protein>
    <submittedName>
        <fullName evidence="8">Permease</fullName>
    </submittedName>
</protein>
<comment type="subcellular location">
    <subcellularLocation>
        <location evidence="1">Cell membrane</location>
        <topology evidence="1">Multi-pass membrane protein</topology>
    </subcellularLocation>
</comment>
<feature type="transmembrane region" description="Helical" evidence="7">
    <location>
        <begin position="195"/>
        <end position="216"/>
    </location>
</feature>
<feature type="transmembrane region" description="Helical" evidence="7">
    <location>
        <begin position="228"/>
        <end position="245"/>
    </location>
</feature>
<feature type="transmembrane region" description="Helical" evidence="7">
    <location>
        <begin position="289"/>
        <end position="312"/>
    </location>
</feature>
<comment type="similarity">
    <text evidence="2">Belongs to the UPF0718 family.</text>
</comment>
<feature type="transmembrane region" description="Helical" evidence="7">
    <location>
        <begin position="21"/>
        <end position="43"/>
    </location>
</feature>
<dbReference type="InterPro" id="IPR005524">
    <property type="entry name" value="DUF318"/>
</dbReference>
<evidence type="ECO:0000313" key="8">
    <source>
        <dbReference type="EMBL" id="TQV87212.1"/>
    </source>
</evidence>
<keyword evidence="6 7" id="KW-0472">Membrane</keyword>
<evidence type="ECO:0000256" key="6">
    <source>
        <dbReference type="ARBA" id="ARBA00023136"/>
    </source>
</evidence>
<keyword evidence="4 7" id="KW-0812">Transmembrane</keyword>
<feature type="transmembrane region" description="Helical" evidence="7">
    <location>
        <begin position="124"/>
        <end position="141"/>
    </location>
</feature>
<accession>A0A545UCL3</accession>
<keyword evidence="3" id="KW-1003">Cell membrane</keyword>
<evidence type="ECO:0000313" key="9">
    <source>
        <dbReference type="Proteomes" id="UP000315439"/>
    </source>
</evidence>
<dbReference type="GO" id="GO:0005886">
    <property type="term" value="C:plasma membrane"/>
    <property type="evidence" value="ECO:0007669"/>
    <property type="project" value="UniProtKB-SubCell"/>
</dbReference>
<keyword evidence="9" id="KW-1185">Reference proteome</keyword>
<dbReference type="AlphaFoldDB" id="A0A545UCL3"/>
<dbReference type="InterPro" id="IPR053166">
    <property type="entry name" value="UPF0718_permease"/>
</dbReference>
<proteinExistence type="inferred from homology"/>
<name>A0A545UCL3_9GAMM</name>
<dbReference type="PANTHER" id="PTHR42775">
    <property type="entry name" value="PERMEASE RV2963-RELATED"/>
    <property type="match status" value="1"/>
</dbReference>
<sequence>MYKQQILNQLNSTQLLDALEFFIFTFAELTLLFIVISFVVSLINQMLPPQKIKAVLTGNRGYGIAIGLGAVTPFCSCSTLPMTIGLIRAKAAFGPVMAFLFTSPLLNPFIVGLFWISFGAKTTSIYVFFVGTLAILSGYLLEKFKFDRFIRQDLLTPDCSAPNSNCDSSAESKSDNQAKRSLAWKLLFKSAVKEFISFAPYMAIGVSIGAFLHGYVPQSAFESLANQAIWWLIPTAAIIGVFLYIRASTMIPIAASLAAKGMSMGAIMSLTIAGAGASLPEMIMMKRMFHWPLIFAFILLVFTTACLTGFAIDLI</sequence>
<evidence type="ECO:0000256" key="7">
    <source>
        <dbReference type="SAM" id="Phobius"/>
    </source>
</evidence>
<dbReference type="Pfam" id="PF03773">
    <property type="entry name" value="ArsP_1"/>
    <property type="match status" value="1"/>
</dbReference>
<organism evidence="8 9">
    <name type="scientific">Aliikangiella coralliicola</name>
    <dbReference type="NCBI Taxonomy" id="2592383"/>
    <lineage>
        <taxon>Bacteria</taxon>
        <taxon>Pseudomonadati</taxon>
        <taxon>Pseudomonadota</taxon>
        <taxon>Gammaproteobacteria</taxon>
        <taxon>Oceanospirillales</taxon>
        <taxon>Pleioneaceae</taxon>
        <taxon>Aliikangiella</taxon>
    </lineage>
</organism>
<keyword evidence="5 7" id="KW-1133">Transmembrane helix</keyword>
<evidence type="ECO:0000256" key="5">
    <source>
        <dbReference type="ARBA" id="ARBA00022989"/>
    </source>
</evidence>
<evidence type="ECO:0000256" key="4">
    <source>
        <dbReference type="ARBA" id="ARBA00022692"/>
    </source>
</evidence>